<reference evidence="1" key="1">
    <citation type="submission" date="2014-05" db="EMBL/GenBank/DDBJ databases">
        <authorList>
            <person name="Chronopoulou M."/>
        </authorList>
    </citation>
    <scope>NUCLEOTIDE SEQUENCE</scope>
    <source>
        <tissue evidence="1">Whole organism</tissue>
    </source>
</reference>
<protein>
    <submittedName>
        <fullName evidence="1">Uncharacterized protein</fullName>
    </submittedName>
</protein>
<name>A0A0K2UI47_LEPSM</name>
<dbReference type="AlphaFoldDB" id="A0A0K2UI47"/>
<evidence type="ECO:0000313" key="1">
    <source>
        <dbReference type="EMBL" id="CDW37780.1"/>
    </source>
</evidence>
<dbReference type="EMBL" id="HACA01020419">
    <property type="protein sequence ID" value="CDW37780.1"/>
    <property type="molecule type" value="Transcribed_RNA"/>
</dbReference>
<accession>A0A0K2UI47</accession>
<feature type="non-terminal residue" evidence="1">
    <location>
        <position position="1"/>
    </location>
</feature>
<organism evidence="1">
    <name type="scientific">Lepeophtheirus salmonis</name>
    <name type="common">Salmon louse</name>
    <name type="synonym">Caligus salmonis</name>
    <dbReference type="NCBI Taxonomy" id="72036"/>
    <lineage>
        <taxon>Eukaryota</taxon>
        <taxon>Metazoa</taxon>
        <taxon>Ecdysozoa</taxon>
        <taxon>Arthropoda</taxon>
        <taxon>Crustacea</taxon>
        <taxon>Multicrustacea</taxon>
        <taxon>Hexanauplia</taxon>
        <taxon>Copepoda</taxon>
        <taxon>Siphonostomatoida</taxon>
        <taxon>Caligidae</taxon>
        <taxon>Lepeophtheirus</taxon>
    </lineage>
</organism>
<proteinExistence type="predicted"/>
<sequence>QRQQKKQTTNKKHHQPERKCICYRWAKSNTSHRPIKCSPKNETCKNCKKKGPFEKICFHHAKSSVWSNPKPSKTSTIRVKTLSIDHTIHILKLKLIQRQANLLP</sequence>